<gene>
    <name evidence="1" type="ORF">OBRU01_00963</name>
</gene>
<accession>A0A0L7LUP0</accession>
<protein>
    <submittedName>
        <fullName evidence="1">Uncharacterized protein</fullName>
    </submittedName>
</protein>
<evidence type="ECO:0000313" key="1">
    <source>
        <dbReference type="EMBL" id="KOB79172.1"/>
    </source>
</evidence>
<dbReference type="AlphaFoldDB" id="A0A0L7LUP0"/>
<sequence>MDASIKSRAISGVFNLVNAVLRASRPPSAIMEKQLAELVGEPSGEFKKFTRMSLLDFEKLLCKVSPLIAKEDTQLRKAIPAKTRLAITLRFLATGDSLESLHFLFKVSPQLISLIIPEVCQALNQVLETEIKVI</sequence>
<organism evidence="1 2">
    <name type="scientific">Operophtera brumata</name>
    <name type="common">Winter moth</name>
    <name type="synonym">Phalaena brumata</name>
    <dbReference type="NCBI Taxonomy" id="104452"/>
    <lineage>
        <taxon>Eukaryota</taxon>
        <taxon>Metazoa</taxon>
        <taxon>Ecdysozoa</taxon>
        <taxon>Arthropoda</taxon>
        <taxon>Hexapoda</taxon>
        <taxon>Insecta</taxon>
        <taxon>Pterygota</taxon>
        <taxon>Neoptera</taxon>
        <taxon>Endopterygota</taxon>
        <taxon>Lepidoptera</taxon>
        <taxon>Glossata</taxon>
        <taxon>Ditrysia</taxon>
        <taxon>Geometroidea</taxon>
        <taxon>Geometridae</taxon>
        <taxon>Larentiinae</taxon>
        <taxon>Operophtera</taxon>
    </lineage>
</organism>
<dbReference type="EMBL" id="JTDY01000050">
    <property type="protein sequence ID" value="KOB79172.1"/>
    <property type="molecule type" value="Genomic_DNA"/>
</dbReference>
<reference evidence="1 2" key="1">
    <citation type="journal article" date="2015" name="Genome Biol. Evol.">
        <title>The genome of winter moth (Operophtera brumata) provides a genomic perspective on sexual dimorphism and phenology.</title>
        <authorList>
            <person name="Derks M.F."/>
            <person name="Smit S."/>
            <person name="Salis L."/>
            <person name="Schijlen E."/>
            <person name="Bossers A."/>
            <person name="Mateman C."/>
            <person name="Pijl A.S."/>
            <person name="de Ridder D."/>
            <person name="Groenen M.A."/>
            <person name="Visser M.E."/>
            <person name="Megens H.J."/>
        </authorList>
    </citation>
    <scope>NUCLEOTIDE SEQUENCE [LARGE SCALE GENOMIC DNA]</scope>
    <source>
        <strain evidence="1">WM2013NL</strain>
        <tissue evidence="1">Head and thorax</tissue>
    </source>
</reference>
<proteinExistence type="predicted"/>
<name>A0A0L7LUP0_OPEBR</name>
<evidence type="ECO:0000313" key="2">
    <source>
        <dbReference type="Proteomes" id="UP000037510"/>
    </source>
</evidence>
<dbReference type="Proteomes" id="UP000037510">
    <property type="component" value="Unassembled WGS sequence"/>
</dbReference>
<comment type="caution">
    <text evidence="1">The sequence shown here is derived from an EMBL/GenBank/DDBJ whole genome shotgun (WGS) entry which is preliminary data.</text>
</comment>
<keyword evidence="2" id="KW-1185">Reference proteome</keyword>